<feature type="non-terminal residue" evidence="2">
    <location>
        <position position="123"/>
    </location>
</feature>
<protein>
    <submittedName>
        <fullName evidence="2">Calcium-dependent protein kinase 10</fullName>
    </submittedName>
</protein>
<evidence type="ECO:0000313" key="2">
    <source>
        <dbReference type="EMBL" id="JAT40001.1"/>
    </source>
</evidence>
<reference evidence="2" key="1">
    <citation type="submission" date="2015-07" db="EMBL/GenBank/DDBJ databases">
        <title>Transcriptome Assembly of Anthurium amnicola.</title>
        <authorList>
            <person name="Suzuki J."/>
        </authorList>
    </citation>
    <scope>NUCLEOTIDE SEQUENCE</scope>
</reference>
<dbReference type="SUPFAM" id="SSF56112">
    <property type="entry name" value="Protein kinase-like (PK-like)"/>
    <property type="match status" value="1"/>
</dbReference>
<proteinExistence type="predicted"/>
<keyword evidence="2" id="KW-0808">Transferase</keyword>
<accession>A0A1D1XCV0</accession>
<dbReference type="GO" id="GO:0016301">
    <property type="term" value="F:kinase activity"/>
    <property type="evidence" value="ECO:0007669"/>
    <property type="project" value="UniProtKB-KW"/>
</dbReference>
<evidence type="ECO:0000256" key="1">
    <source>
        <dbReference type="SAM" id="MobiDB-lite"/>
    </source>
</evidence>
<dbReference type="Gene3D" id="3.30.200.20">
    <property type="entry name" value="Phosphorylase Kinase, domain 1"/>
    <property type="match status" value="1"/>
</dbReference>
<feature type="compositionally biased region" description="Basic and acidic residues" evidence="1">
    <location>
        <begin position="36"/>
        <end position="46"/>
    </location>
</feature>
<gene>
    <name evidence="2" type="primary">CPK10_2</name>
    <name evidence="2" type="ORF">g.14219</name>
</gene>
<dbReference type="AlphaFoldDB" id="A0A1D1XCV0"/>
<dbReference type="EMBL" id="GDJX01027935">
    <property type="protein sequence ID" value="JAT40001.1"/>
    <property type="molecule type" value="Transcribed_RNA"/>
</dbReference>
<dbReference type="InterPro" id="IPR011009">
    <property type="entry name" value="Kinase-like_dom_sf"/>
</dbReference>
<feature type="region of interest" description="Disordered" evidence="1">
    <location>
        <begin position="1"/>
        <end position="76"/>
    </location>
</feature>
<sequence>MGNSCCASPTPVSEEFVEGEDLYPVPKQYRPRQKKQSGEEGRRSEGEDGEEQRRGHRRGKERPNPYAEDPSAGPHFTQVLKDVVPLDAGGIVVGDKYVLGRELGRGEFGVTYLCTDRETREAL</sequence>
<organism evidence="2">
    <name type="scientific">Anthurium amnicola</name>
    <dbReference type="NCBI Taxonomy" id="1678845"/>
    <lineage>
        <taxon>Eukaryota</taxon>
        <taxon>Viridiplantae</taxon>
        <taxon>Streptophyta</taxon>
        <taxon>Embryophyta</taxon>
        <taxon>Tracheophyta</taxon>
        <taxon>Spermatophyta</taxon>
        <taxon>Magnoliopsida</taxon>
        <taxon>Liliopsida</taxon>
        <taxon>Araceae</taxon>
        <taxon>Pothoideae</taxon>
        <taxon>Potheae</taxon>
        <taxon>Anthurium</taxon>
    </lineage>
</organism>
<keyword evidence="2" id="KW-0418">Kinase</keyword>
<name>A0A1D1XCV0_9ARAE</name>
<feature type="compositionally biased region" description="Polar residues" evidence="1">
    <location>
        <begin position="1"/>
        <end position="11"/>
    </location>
</feature>